<dbReference type="Pfam" id="PF02518">
    <property type="entry name" value="HATPase_c"/>
    <property type="match status" value="1"/>
</dbReference>
<keyword evidence="3" id="KW-0808">Transferase</keyword>
<keyword evidence="5" id="KW-0902">Two-component regulatory system</keyword>
<evidence type="ECO:0000259" key="6">
    <source>
        <dbReference type="PROSITE" id="PS50112"/>
    </source>
</evidence>
<organism evidence="8 9">
    <name type="scientific">Comamonas testosteroni TK102</name>
    <dbReference type="NCBI Taxonomy" id="1392005"/>
    <lineage>
        <taxon>Bacteria</taxon>
        <taxon>Pseudomonadati</taxon>
        <taxon>Pseudomonadota</taxon>
        <taxon>Betaproteobacteria</taxon>
        <taxon>Burkholderiales</taxon>
        <taxon>Comamonadaceae</taxon>
        <taxon>Comamonas</taxon>
    </lineage>
</organism>
<dbReference type="SUPFAM" id="SSF55785">
    <property type="entry name" value="PYP-like sensor domain (PAS domain)"/>
    <property type="match status" value="1"/>
</dbReference>
<dbReference type="PANTHER" id="PTHR24421:SF10">
    <property type="entry name" value="NITRATE_NITRITE SENSOR PROTEIN NARQ"/>
    <property type="match status" value="1"/>
</dbReference>
<dbReference type="InterPro" id="IPR003594">
    <property type="entry name" value="HATPase_dom"/>
</dbReference>
<accession>A0A076PRZ0</accession>
<dbReference type="SMART" id="SM00086">
    <property type="entry name" value="PAC"/>
    <property type="match status" value="1"/>
</dbReference>
<dbReference type="PANTHER" id="PTHR24421">
    <property type="entry name" value="NITRATE/NITRITE SENSOR PROTEIN NARX-RELATED"/>
    <property type="match status" value="1"/>
</dbReference>
<dbReference type="EMBL" id="CP006704">
    <property type="protein sequence ID" value="AIJ49584.1"/>
    <property type="molecule type" value="Genomic_DNA"/>
</dbReference>
<name>A0A076PRZ0_COMTE</name>
<dbReference type="AlphaFoldDB" id="A0A076PRZ0"/>
<dbReference type="InterPro" id="IPR000700">
    <property type="entry name" value="PAS-assoc_C"/>
</dbReference>
<dbReference type="PROSITE" id="PS50113">
    <property type="entry name" value="PAC"/>
    <property type="match status" value="1"/>
</dbReference>
<dbReference type="NCBIfam" id="TIGR00229">
    <property type="entry name" value="sensory_box"/>
    <property type="match status" value="1"/>
</dbReference>
<dbReference type="HOGENOM" id="CLU_782353_0_0_4"/>
<evidence type="ECO:0000256" key="3">
    <source>
        <dbReference type="ARBA" id="ARBA00022679"/>
    </source>
</evidence>
<dbReference type="Gene3D" id="3.30.565.10">
    <property type="entry name" value="Histidine kinase-like ATPase, C-terminal domain"/>
    <property type="match status" value="1"/>
</dbReference>
<dbReference type="SMART" id="SM00387">
    <property type="entry name" value="HATPase_c"/>
    <property type="match status" value="1"/>
</dbReference>
<dbReference type="Pfam" id="PF08447">
    <property type="entry name" value="PAS_3"/>
    <property type="match status" value="1"/>
</dbReference>
<dbReference type="GO" id="GO:0004673">
    <property type="term" value="F:protein histidine kinase activity"/>
    <property type="evidence" value="ECO:0007669"/>
    <property type="project" value="UniProtKB-EC"/>
</dbReference>
<dbReference type="RefSeq" id="WP_043375793.1">
    <property type="nucleotide sequence ID" value="NZ_CP006704.1"/>
</dbReference>
<gene>
    <name evidence="8" type="ORF">O987_27680</name>
</gene>
<evidence type="ECO:0000256" key="5">
    <source>
        <dbReference type="ARBA" id="ARBA00023012"/>
    </source>
</evidence>
<dbReference type="InterPro" id="IPR000014">
    <property type="entry name" value="PAS"/>
</dbReference>
<reference evidence="8 9" key="1">
    <citation type="journal article" date="2014" name="Genome Announc.">
        <title>Complete Genome Sequence of Polychlorinated Biphenyl Degrader Comamonas testosteroni TK102 (NBRC 109938).</title>
        <authorList>
            <person name="Fukuda K."/>
            <person name="Hosoyama A."/>
            <person name="Tsuchikane K."/>
            <person name="Ohji S."/>
            <person name="Yamazoe A."/>
            <person name="Fujita N."/>
            <person name="Shintani M."/>
            <person name="Kimbara K."/>
        </authorList>
    </citation>
    <scope>NUCLEOTIDE SEQUENCE [LARGE SCALE GENOMIC DNA]</scope>
    <source>
        <strain evidence="8">TK102</strain>
    </source>
</reference>
<dbReference type="Gene3D" id="1.20.5.1930">
    <property type="match status" value="1"/>
</dbReference>
<feature type="domain" description="PAC" evidence="7">
    <location>
        <begin position="91"/>
        <end position="143"/>
    </location>
</feature>
<dbReference type="CDD" id="cd16917">
    <property type="entry name" value="HATPase_UhpB-NarQ-NarX-like"/>
    <property type="match status" value="1"/>
</dbReference>
<dbReference type="Proteomes" id="UP000028782">
    <property type="component" value="Chromosome"/>
</dbReference>
<dbReference type="Gene3D" id="3.30.450.20">
    <property type="entry name" value="PAS domain"/>
    <property type="match status" value="1"/>
</dbReference>
<evidence type="ECO:0000256" key="4">
    <source>
        <dbReference type="ARBA" id="ARBA00022777"/>
    </source>
</evidence>
<evidence type="ECO:0000259" key="7">
    <source>
        <dbReference type="PROSITE" id="PS50113"/>
    </source>
</evidence>
<keyword evidence="4 8" id="KW-0418">Kinase</keyword>
<evidence type="ECO:0000313" key="8">
    <source>
        <dbReference type="EMBL" id="AIJ49584.1"/>
    </source>
</evidence>
<dbReference type="InterPro" id="IPR001610">
    <property type="entry name" value="PAC"/>
</dbReference>
<dbReference type="CDD" id="cd00130">
    <property type="entry name" value="PAS"/>
    <property type="match status" value="1"/>
</dbReference>
<dbReference type="InterPro" id="IPR035965">
    <property type="entry name" value="PAS-like_dom_sf"/>
</dbReference>
<dbReference type="SUPFAM" id="SSF55874">
    <property type="entry name" value="ATPase domain of HSP90 chaperone/DNA topoisomerase II/histidine kinase"/>
    <property type="match status" value="1"/>
</dbReference>
<dbReference type="EC" id="2.7.13.3" evidence="2"/>
<dbReference type="PROSITE" id="PS50112">
    <property type="entry name" value="PAS"/>
    <property type="match status" value="1"/>
</dbReference>
<dbReference type="InterPro" id="IPR036890">
    <property type="entry name" value="HATPase_C_sf"/>
</dbReference>
<protein>
    <recommendedName>
        <fullName evidence="2">histidine kinase</fullName>
        <ecNumber evidence="2">2.7.13.3</ecNumber>
    </recommendedName>
</protein>
<proteinExistence type="predicted"/>
<dbReference type="InterPro" id="IPR050482">
    <property type="entry name" value="Sensor_HK_TwoCompSys"/>
</dbReference>
<dbReference type="KEGG" id="ctes:O987_27680"/>
<evidence type="ECO:0000256" key="1">
    <source>
        <dbReference type="ARBA" id="ARBA00000085"/>
    </source>
</evidence>
<dbReference type="InterPro" id="IPR013655">
    <property type="entry name" value="PAS_fold_3"/>
</dbReference>
<feature type="domain" description="PAS" evidence="6">
    <location>
        <begin position="16"/>
        <end position="75"/>
    </location>
</feature>
<dbReference type="GO" id="GO:0000160">
    <property type="term" value="P:phosphorelay signal transduction system"/>
    <property type="evidence" value="ECO:0007669"/>
    <property type="project" value="UniProtKB-KW"/>
</dbReference>
<sequence length="354" mass="39941">MLEVRPRLRTLEPDTGNRLYQTLLESTLAIPFKIDWASQKYSYIGPQIADLLGWSPESWETVNDWAERIHPDEREQTVSRCVELCLAGVDHEAEYRALTSDNRFVWVREVVHVLCDEQGQTTALIGFTFDITEQKKSEQLRAELEAQKLSNARLQERLRLTHDLHDGLGGELVHMIASVEQGSEALTRPQVLSMLKLIRNDLRQSIDNNASAQVRVPATPQEWLAPLRRRFNDLFEALGIRCDWQFPQSWSQPPNALQYLALTRLIEEALTNVIKHSQARHVRLSLRQPQAQELLLEIEDDGVGFDVQAVEASGLGVGMRSMAVRIARVGGLLGIESSPGRTALTARVVLGAED</sequence>
<comment type="catalytic activity">
    <reaction evidence="1">
        <text>ATP + protein L-histidine = ADP + protein N-phospho-L-histidine.</text>
        <dbReference type="EC" id="2.7.13.3"/>
    </reaction>
</comment>
<evidence type="ECO:0000256" key="2">
    <source>
        <dbReference type="ARBA" id="ARBA00012438"/>
    </source>
</evidence>
<evidence type="ECO:0000313" key="9">
    <source>
        <dbReference type="Proteomes" id="UP000028782"/>
    </source>
</evidence>